<proteinExistence type="predicted"/>
<sequence length="180" mass="19939">MYLSGEESYLLATDTYTIGRPSLGPTRGVVRPVSRDLTREDLSRLDKVGRASKGEVRIDVPEDNGLIVNGLQVDVQEVIPDRTASVSYDRSVWDRCRALMERLEREEPSIPELLALDPELLARFGKIKTPKGTTPLLDMRITSPSDPILIRCGPNFMGALMPVDRAVASQAATRGGEFLW</sequence>
<evidence type="ECO:0000313" key="1">
    <source>
        <dbReference type="EMBL" id="GAA2917039.1"/>
    </source>
</evidence>
<comment type="caution">
    <text evidence="1">The sequence shown here is derived from an EMBL/GenBank/DDBJ whole genome shotgun (WGS) entry which is preliminary data.</text>
</comment>
<dbReference type="Proteomes" id="UP001501102">
    <property type="component" value="Unassembled WGS sequence"/>
</dbReference>
<gene>
    <name evidence="1" type="ORF">GCM10020221_11400</name>
</gene>
<keyword evidence="2" id="KW-1185">Reference proteome</keyword>
<evidence type="ECO:0000313" key="2">
    <source>
        <dbReference type="Proteomes" id="UP001501102"/>
    </source>
</evidence>
<protein>
    <submittedName>
        <fullName evidence="1">Uncharacterized protein</fullName>
    </submittedName>
</protein>
<organism evidence="1 2">
    <name type="scientific">Streptomyces thioluteus</name>
    <dbReference type="NCBI Taxonomy" id="66431"/>
    <lineage>
        <taxon>Bacteria</taxon>
        <taxon>Bacillati</taxon>
        <taxon>Actinomycetota</taxon>
        <taxon>Actinomycetes</taxon>
        <taxon>Kitasatosporales</taxon>
        <taxon>Streptomycetaceae</taxon>
        <taxon>Streptomyces</taxon>
    </lineage>
</organism>
<dbReference type="EMBL" id="BAAAXZ010000041">
    <property type="protein sequence ID" value="GAA2917039.1"/>
    <property type="molecule type" value="Genomic_DNA"/>
</dbReference>
<accession>A0ABN3WI70</accession>
<reference evidence="1 2" key="1">
    <citation type="journal article" date="2019" name="Int. J. Syst. Evol. Microbiol.">
        <title>The Global Catalogue of Microorganisms (GCM) 10K type strain sequencing project: providing services to taxonomists for standard genome sequencing and annotation.</title>
        <authorList>
            <consortium name="The Broad Institute Genomics Platform"/>
            <consortium name="The Broad Institute Genome Sequencing Center for Infectious Disease"/>
            <person name="Wu L."/>
            <person name="Ma J."/>
        </authorList>
    </citation>
    <scope>NUCLEOTIDE SEQUENCE [LARGE SCALE GENOMIC DNA]</scope>
    <source>
        <strain evidence="1 2">JCM 4087</strain>
    </source>
</reference>
<name>A0ABN3WI70_STRTU</name>